<feature type="non-terminal residue" evidence="1">
    <location>
        <position position="1"/>
    </location>
</feature>
<organism evidence="1">
    <name type="scientific">mine drainage metagenome</name>
    <dbReference type="NCBI Taxonomy" id="410659"/>
    <lineage>
        <taxon>unclassified sequences</taxon>
        <taxon>metagenomes</taxon>
        <taxon>ecological metagenomes</taxon>
    </lineage>
</organism>
<protein>
    <submittedName>
        <fullName evidence="1">Uncharacterized protein</fullName>
    </submittedName>
</protein>
<proteinExistence type="predicted"/>
<dbReference type="AlphaFoldDB" id="T1A496"/>
<reference evidence="1" key="1">
    <citation type="submission" date="2013-08" db="EMBL/GenBank/DDBJ databases">
        <authorList>
            <person name="Mendez C."/>
            <person name="Richter M."/>
            <person name="Ferrer M."/>
            <person name="Sanchez J."/>
        </authorList>
    </citation>
    <scope>NUCLEOTIDE SEQUENCE</scope>
</reference>
<comment type="caution">
    <text evidence="1">The sequence shown here is derived from an EMBL/GenBank/DDBJ whole genome shotgun (WGS) entry which is preliminary data.</text>
</comment>
<reference evidence="1" key="2">
    <citation type="journal article" date="2014" name="ISME J.">
        <title>Microbial stratification in low pH oxic and suboxic macroscopic growths along an acid mine drainage.</title>
        <authorList>
            <person name="Mendez-Garcia C."/>
            <person name="Mesa V."/>
            <person name="Sprenger R.R."/>
            <person name="Richter M."/>
            <person name="Diez M.S."/>
            <person name="Solano J."/>
            <person name="Bargiela R."/>
            <person name="Golyshina O.V."/>
            <person name="Manteca A."/>
            <person name="Ramos J.L."/>
            <person name="Gallego J.R."/>
            <person name="Llorente I."/>
            <person name="Martins Dos Santos V.A."/>
            <person name="Jensen O.N."/>
            <person name="Pelaez A.I."/>
            <person name="Sanchez J."/>
            <person name="Ferrer M."/>
        </authorList>
    </citation>
    <scope>NUCLEOTIDE SEQUENCE</scope>
</reference>
<dbReference type="EMBL" id="AUZX01013382">
    <property type="protein sequence ID" value="EQD35709.1"/>
    <property type="molecule type" value="Genomic_DNA"/>
</dbReference>
<evidence type="ECO:0000313" key="1">
    <source>
        <dbReference type="EMBL" id="EQD35709.1"/>
    </source>
</evidence>
<sequence length="102" mass="11853">SDLIGKIDEGIVMVYPDVDDGASVNVEIRYRGILERLSLTDYRFQCDISRHSFPSSNWTGEELLEQLVKNEAHPVKMLSSGDKEIPQFEDWFKRFLLLKDFD</sequence>
<name>T1A496_9ZZZZ</name>
<accession>T1A496</accession>
<gene>
    <name evidence="1" type="ORF">B1A_18153</name>
</gene>